<comment type="subcellular location">
    <subcellularLocation>
        <location evidence="1 7">Cell membrane</location>
        <topology evidence="1 7">Multi-pass membrane protein</topology>
    </subcellularLocation>
</comment>
<dbReference type="CDD" id="cd06261">
    <property type="entry name" value="TM_PBP2"/>
    <property type="match status" value="1"/>
</dbReference>
<evidence type="ECO:0000259" key="8">
    <source>
        <dbReference type="PROSITE" id="PS50928"/>
    </source>
</evidence>
<dbReference type="RefSeq" id="WP_216516522.1">
    <property type="nucleotide sequence ID" value="NZ_JAHLPM010000002.1"/>
</dbReference>
<sequence length="316" mass="35137">MLRYIGQRLAAMAITLFLIISISFFVLHAMPGSIVGDDPMIPQEVRKAIEAKYHLDKPLPVQYGYFLKDFLSFEFGTSLKVQPRVPVFNIIAEKLPITLQLNIFSLILTVPLGITFGIIAALKKNTRIDHTISTLTIFFISVPSFVFAAVMQYYMAFKWDLVPILLSTEPTLTWTKFKSMILPILSLSFSGIAGITRYMRAELCDALNSEYMLLAKTKGLSQVQATVKHAIRNSFIPLANIIVPMFLGILGGSMVVENIFSIPGTGSLMVRSINALDHPLSIAVLFFYSLIGLISILLVDLSYGIIDPRIRIGGRK</sequence>
<gene>
    <name evidence="9" type="ORF">KQI42_02790</name>
</gene>
<dbReference type="PANTHER" id="PTHR30465:SF93">
    <property type="entry name" value="OLIGOPEPTIDE TRANSPORT SYSTEM PERMEASE PROTEIN OPPB"/>
    <property type="match status" value="1"/>
</dbReference>
<name>A0ABS6E1Z7_9FIRM</name>
<evidence type="ECO:0000256" key="7">
    <source>
        <dbReference type="RuleBase" id="RU363032"/>
    </source>
</evidence>
<protein>
    <submittedName>
        <fullName evidence="9">ABC transporter permease</fullName>
    </submittedName>
</protein>
<feature type="domain" description="ABC transmembrane type-1" evidence="8">
    <location>
        <begin position="95"/>
        <end position="303"/>
    </location>
</feature>
<keyword evidence="6 7" id="KW-0472">Membrane</keyword>
<dbReference type="Pfam" id="PF00528">
    <property type="entry name" value="BPD_transp_1"/>
    <property type="match status" value="1"/>
</dbReference>
<feature type="transmembrane region" description="Helical" evidence="7">
    <location>
        <begin position="103"/>
        <end position="122"/>
    </location>
</feature>
<evidence type="ECO:0000313" key="10">
    <source>
        <dbReference type="Proteomes" id="UP000749471"/>
    </source>
</evidence>
<keyword evidence="5 7" id="KW-1133">Transmembrane helix</keyword>
<evidence type="ECO:0000313" key="9">
    <source>
        <dbReference type="EMBL" id="MBU5436918.1"/>
    </source>
</evidence>
<feature type="transmembrane region" description="Helical" evidence="7">
    <location>
        <begin position="238"/>
        <end position="260"/>
    </location>
</feature>
<keyword evidence="10" id="KW-1185">Reference proteome</keyword>
<dbReference type="InterPro" id="IPR045621">
    <property type="entry name" value="BPD_transp_1_N"/>
</dbReference>
<evidence type="ECO:0000256" key="5">
    <source>
        <dbReference type="ARBA" id="ARBA00022989"/>
    </source>
</evidence>
<dbReference type="EMBL" id="JAHLPM010000002">
    <property type="protein sequence ID" value="MBU5436918.1"/>
    <property type="molecule type" value="Genomic_DNA"/>
</dbReference>
<dbReference type="Proteomes" id="UP000749471">
    <property type="component" value="Unassembled WGS sequence"/>
</dbReference>
<dbReference type="PANTHER" id="PTHR30465">
    <property type="entry name" value="INNER MEMBRANE ABC TRANSPORTER"/>
    <property type="match status" value="1"/>
</dbReference>
<feature type="transmembrane region" description="Helical" evidence="7">
    <location>
        <begin position="177"/>
        <end position="195"/>
    </location>
</feature>
<feature type="transmembrane region" description="Helical" evidence="7">
    <location>
        <begin position="134"/>
        <end position="157"/>
    </location>
</feature>
<evidence type="ECO:0000256" key="2">
    <source>
        <dbReference type="ARBA" id="ARBA00022448"/>
    </source>
</evidence>
<feature type="transmembrane region" description="Helical" evidence="7">
    <location>
        <begin position="280"/>
        <end position="306"/>
    </location>
</feature>
<evidence type="ECO:0000256" key="1">
    <source>
        <dbReference type="ARBA" id="ARBA00004651"/>
    </source>
</evidence>
<comment type="similarity">
    <text evidence="7">Belongs to the binding-protein-dependent transport system permease family.</text>
</comment>
<comment type="caution">
    <text evidence="9">The sequence shown here is derived from an EMBL/GenBank/DDBJ whole genome shotgun (WGS) entry which is preliminary data.</text>
</comment>
<evidence type="ECO:0000256" key="3">
    <source>
        <dbReference type="ARBA" id="ARBA00022475"/>
    </source>
</evidence>
<feature type="transmembrane region" description="Helical" evidence="7">
    <location>
        <begin position="9"/>
        <end position="30"/>
    </location>
</feature>
<reference evidence="9 10" key="1">
    <citation type="submission" date="2021-06" db="EMBL/GenBank/DDBJ databases">
        <authorList>
            <person name="Sun Q."/>
            <person name="Li D."/>
        </authorList>
    </citation>
    <scope>NUCLEOTIDE SEQUENCE [LARGE SCALE GENOMIC DNA]</scope>
    <source>
        <strain evidence="9 10">MSJ-40</strain>
    </source>
</reference>
<evidence type="ECO:0000256" key="6">
    <source>
        <dbReference type="ARBA" id="ARBA00023136"/>
    </source>
</evidence>
<accession>A0ABS6E1Z7</accession>
<keyword evidence="3" id="KW-1003">Cell membrane</keyword>
<keyword evidence="2 7" id="KW-0813">Transport</keyword>
<evidence type="ECO:0000256" key="4">
    <source>
        <dbReference type="ARBA" id="ARBA00022692"/>
    </source>
</evidence>
<organism evidence="9 10">
    <name type="scientific">Tissierella simiarum</name>
    <dbReference type="NCBI Taxonomy" id="2841534"/>
    <lineage>
        <taxon>Bacteria</taxon>
        <taxon>Bacillati</taxon>
        <taxon>Bacillota</taxon>
        <taxon>Tissierellia</taxon>
        <taxon>Tissierellales</taxon>
        <taxon>Tissierellaceae</taxon>
        <taxon>Tissierella</taxon>
    </lineage>
</organism>
<proteinExistence type="inferred from homology"/>
<keyword evidence="4 7" id="KW-0812">Transmembrane</keyword>
<dbReference type="PROSITE" id="PS50928">
    <property type="entry name" value="ABC_TM1"/>
    <property type="match status" value="1"/>
</dbReference>
<dbReference type="InterPro" id="IPR000515">
    <property type="entry name" value="MetI-like"/>
</dbReference>
<dbReference type="Pfam" id="PF19300">
    <property type="entry name" value="BPD_transp_1_N"/>
    <property type="match status" value="1"/>
</dbReference>